<evidence type="ECO:0000313" key="1">
    <source>
        <dbReference type="EMBL" id="SHJ73810.1"/>
    </source>
</evidence>
<gene>
    <name evidence="1" type="ORF">SAMN05444000_11284</name>
</gene>
<dbReference type="Proteomes" id="UP000183982">
    <property type="component" value="Unassembled WGS sequence"/>
</dbReference>
<dbReference type="RefSeq" id="WP_073252788.1">
    <property type="nucleotide sequence ID" value="NZ_FQZQ01000012.1"/>
</dbReference>
<evidence type="ECO:0000313" key="2">
    <source>
        <dbReference type="Proteomes" id="UP000183982"/>
    </source>
</evidence>
<name>A0A1M6LRL3_9RHOB</name>
<organism evidence="1 2">
    <name type="scientific">Shimia gijangensis</name>
    <dbReference type="NCBI Taxonomy" id="1470563"/>
    <lineage>
        <taxon>Bacteria</taxon>
        <taxon>Pseudomonadati</taxon>
        <taxon>Pseudomonadota</taxon>
        <taxon>Alphaproteobacteria</taxon>
        <taxon>Rhodobacterales</taxon>
        <taxon>Roseobacteraceae</taxon>
    </lineage>
</organism>
<dbReference type="OrthoDB" id="5918880at2"/>
<dbReference type="InterPro" id="IPR018912">
    <property type="entry name" value="DUF2478"/>
</dbReference>
<dbReference type="STRING" id="1470563.SAMN05444000_11284"/>
<reference evidence="2" key="1">
    <citation type="submission" date="2016-11" db="EMBL/GenBank/DDBJ databases">
        <authorList>
            <person name="Varghese N."/>
            <person name="Submissions S."/>
        </authorList>
    </citation>
    <scope>NUCLEOTIDE SEQUENCE [LARGE SCALE GENOMIC DNA]</scope>
    <source>
        <strain evidence="2">DSM 100564</strain>
    </source>
</reference>
<keyword evidence="2" id="KW-1185">Reference proteome</keyword>
<evidence type="ECO:0008006" key="3">
    <source>
        <dbReference type="Google" id="ProtNLM"/>
    </source>
</evidence>
<accession>A0A1M6LRL3</accession>
<dbReference type="Pfam" id="PF10649">
    <property type="entry name" value="DUF2478"/>
    <property type="match status" value="1"/>
</dbReference>
<dbReference type="EMBL" id="FQZQ01000012">
    <property type="protein sequence ID" value="SHJ73810.1"/>
    <property type="molecule type" value="Genomic_DNA"/>
</dbReference>
<protein>
    <recommendedName>
        <fullName evidence="3">Nucleoside-triphosphatase THEP1</fullName>
    </recommendedName>
</protein>
<proteinExistence type="predicted"/>
<dbReference type="AlphaFoldDB" id="A0A1M6LRL3"/>
<sequence>MKIGIVSAEGRGETDRLISESAAALMAGGAQLSGIIKVLDEVQPEGSHHCDMSVQVLPGEDTIKITQTLGDGSEGCRLNPTAIVEAVAAVEKSASEDTGLFVLNKFGPQEADGHGFRDAIATALERDVPVLVGVTPSTRAAFEDFTAGMAEVLPADKDQIVGWCQAAMRKA</sequence>